<evidence type="ECO:0000259" key="3">
    <source>
        <dbReference type="PROSITE" id="PS51677"/>
    </source>
</evidence>
<dbReference type="Pfam" id="PF01522">
    <property type="entry name" value="Polysacc_deac_1"/>
    <property type="match status" value="1"/>
</dbReference>
<organism evidence="4 5">
    <name type="scientific">Paenibacillus tianmuensis</name>
    <dbReference type="NCBI Taxonomy" id="624147"/>
    <lineage>
        <taxon>Bacteria</taxon>
        <taxon>Bacillati</taxon>
        <taxon>Bacillota</taxon>
        <taxon>Bacilli</taxon>
        <taxon>Bacillales</taxon>
        <taxon>Paenibacillaceae</taxon>
        <taxon>Paenibacillus</taxon>
    </lineage>
</organism>
<dbReference type="SUPFAM" id="SSF88713">
    <property type="entry name" value="Glycoside hydrolase/deacetylase"/>
    <property type="match status" value="1"/>
</dbReference>
<comment type="subcellular location">
    <subcellularLocation>
        <location evidence="1">Secreted</location>
    </subcellularLocation>
</comment>
<accession>A0A1G4TYQ4</accession>
<dbReference type="STRING" id="624147.SAMN04487970_10807"/>
<proteinExistence type="predicted"/>
<dbReference type="InterPro" id="IPR002509">
    <property type="entry name" value="NODB_dom"/>
</dbReference>
<feature type="domain" description="NodB homology" evidence="3">
    <location>
        <begin position="90"/>
        <end position="289"/>
    </location>
</feature>
<evidence type="ECO:0000256" key="2">
    <source>
        <dbReference type="ARBA" id="ARBA00022729"/>
    </source>
</evidence>
<dbReference type="GO" id="GO:0016810">
    <property type="term" value="F:hydrolase activity, acting on carbon-nitrogen (but not peptide) bonds"/>
    <property type="evidence" value="ECO:0007669"/>
    <property type="project" value="InterPro"/>
</dbReference>
<dbReference type="EMBL" id="FMTT01000080">
    <property type="protein sequence ID" value="SCW86526.1"/>
    <property type="molecule type" value="Genomic_DNA"/>
</dbReference>
<dbReference type="InterPro" id="IPR011330">
    <property type="entry name" value="Glyco_hydro/deAcase_b/a-brl"/>
</dbReference>
<dbReference type="PANTHER" id="PTHR34216:SF3">
    <property type="entry name" value="POLY-BETA-1,6-N-ACETYL-D-GLUCOSAMINE N-DEACETYLASE"/>
    <property type="match status" value="1"/>
</dbReference>
<keyword evidence="5" id="KW-1185">Reference proteome</keyword>
<gene>
    <name evidence="4" type="ORF">SAMN04487970_10807</name>
</gene>
<dbReference type="RefSeq" id="WP_090677278.1">
    <property type="nucleotide sequence ID" value="NZ_FMTT01000080.1"/>
</dbReference>
<evidence type="ECO:0000313" key="5">
    <source>
        <dbReference type="Proteomes" id="UP000198601"/>
    </source>
</evidence>
<dbReference type="InterPro" id="IPR051398">
    <property type="entry name" value="Polysacch_Deacetylase"/>
</dbReference>
<dbReference type="OrthoDB" id="9778320at2"/>
<dbReference type="CDD" id="cd10918">
    <property type="entry name" value="CE4_NodB_like_5s_6s"/>
    <property type="match status" value="1"/>
</dbReference>
<dbReference type="GO" id="GO:0005975">
    <property type="term" value="P:carbohydrate metabolic process"/>
    <property type="evidence" value="ECO:0007669"/>
    <property type="project" value="InterPro"/>
</dbReference>
<evidence type="ECO:0000256" key="1">
    <source>
        <dbReference type="ARBA" id="ARBA00004613"/>
    </source>
</evidence>
<keyword evidence="2" id="KW-0732">Signal</keyword>
<evidence type="ECO:0000313" key="4">
    <source>
        <dbReference type="EMBL" id="SCW86526.1"/>
    </source>
</evidence>
<dbReference type="PANTHER" id="PTHR34216">
    <property type="match status" value="1"/>
</dbReference>
<dbReference type="Proteomes" id="UP000198601">
    <property type="component" value="Unassembled WGS sequence"/>
</dbReference>
<reference evidence="5" key="1">
    <citation type="submission" date="2016-10" db="EMBL/GenBank/DDBJ databases">
        <authorList>
            <person name="Varghese N."/>
            <person name="Submissions S."/>
        </authorList>
    </citation>
    <scope>NUCLEOTIDE SEQUENCE [LARGE SCALE GENOMIC DNA]</scope>
    <source>
        <strain evidence="5">CGMCC 1.8946</strain>
    </source>
</reference>
<dbReference type="Gene3D" id="3.20.20.370">
    <property type="entry name" value="Glycoside hydrolase/deacetylase"/>
    <property type="match status" value="1"/>
</dbReference>
<dbReference type="GO" id="GO:0005576">
    <property type="term" value="C:extracellular region"/>
    <property type="evidence" value="ECO:0007669"/>
    <property type="project" value="UniProtKB-SubCell"/>
</dbReference>
<name>A0A1G4TYQ4_9BACL</name>
<dbReference type="AlphaFoldDB" id="A0A1G4TYQ4"/>
<dbReference type="PROSITE" id="PS51677">
    <property type="entry name" value="NODB"/>
    <property type="match status" value="1"/>
</dbReference>
<sequence length="289" mass="32742">MFRWLAKGLLAVCIAIGVIAGSVYQWGSYPYADQVAVLAYHHLDDTDKSNVTITPELFRKQVSFLKEKGYRFLTLSEFRDFMNGKDVPRQSVLITFDDGYESFYTHAYPVLKELGIPAVNFVVTKDLADPKAPALTALSEEQIRQMASETDFIDFQCHSHDLHQKVDGNPLLARMLHTEGRIETAAEYGGRILKDTRACVSRLHALHSQAVDMYAYPYGMYDRQASDLVGQAGIRYAFTVKSGMVTQKDDVMQIPRINAGNPSITLEKLHRTIMRRAVKTHFSWLRGKE</sequence>
<protein>
    <submittedName>
        <fullName evidence="4">Polysaccharide deacetylase</fullName>
    </submittedName>
</protein>